<comment type="caution">
    <text evidence="5">The sequence shown here is derived from an EMBL/GenBank/DDBJ whole genome shotgun (WGS) entry which is preliminary data.</text>
</comment>
<dbReference type="SUPFAM" id="SSF53822">
    <property type="entry name" value="Periplasmic binding protein-like I"/>
    <property type="match status" value="1"/>
</dbReference>
<dbReference type="PANTHER" id="PTHR46663:SF3">
    <property type="entry name" value="SLL0267 PROTEIN"/>
    <property type="match status" value="1"/>
</dbReference>
<reference evidence="5 6" key="1">
    <citation type="submission" date="2020-08" db="EMBL/GenBank/DDBJ databases">
        <title>Sequencing the genomes of 1000 actinobacteria strains.</title>
        <authorList>
            <person name="Klenk H.-P."/>
        </authorList>
    </citation>
    <scope>NUCLEOTIDE SEQUENCE [LARGE SCALE GENOMIC DNA]</scope>
    <source>
        <strain evidence="5 6">DSM 45518</strain>
    </source>
</reference>
<dbReference type="SUPFAM" id="SSF55073">
    <property type="entry name" value="Nucleotide cyclase"/>
    <property type="match status" value="1"/>
</dbReference>
<dbReference type="AlphaFoldDB" id="A0A7W7CQU8"/>
<dbReference type="InterPro" id="IPR028082">
    <property type="entry name" value="Peripla_BP_I"/>
</dbReference>
<dbReference type="Pfam" id="PF13377">
    <property type="entry name" value="Peripla_BP_3"/>
    <property type="match status" value="1"/>
</dbReference>
<proteinExistence type="predicted"/>
<evidence type="ECO:0000313" key="6">
    <source>
        <dbReference type="Proteomes" id="UP000542742"/>
    </source>
</evidence>
<dbReference type="PANTHER" id="PTHR46663">
    <property type="entry name" value="DIGUANYLATE CYCLASE DGCT-RELATED"/>
    <property type="match status" value="1"/>
</dbReference>
<dbReference type="NCBIfam" id="TIGR00254">
    <property type="entry name" value="GGDEF"/>
    <property type="match status" value="1"/>
</dbReference>
<dbReference type="RefSeq" id="WP_184951720.1">
    <property type="nucleotide sequence ID" value="NZ_BOMC01000083.1"/>
</dbReference>
<evidence type="ECO:0000256" key="2">
    <source>
        <dbReference type="ARBA" id="ARBA00023125"/>
    </source>
</evidence>
<feature type="domain" description="GGDEF" evidence="4">
    <location>
        <begin position="480"/>
        <end position="608"/>
    </location>
</feature>
<evidence type="ECO:0000313" key="5">
    <source>
        <dbReference type="EMBL" id="MBB4693059.1"/>
    </source>
</evidence>
<keyword evidence="2" id="KW-0238">DNA-binding</keyword>
<accession>A0A7W7CQU8</accession>
<dbReference type="InterPro" id="IPR046335">
    <property type="entry name" value="LacI/GalR-like_sensor"/>
</dbReference>
<dbReference type="InterPro" id="IPR043128">
    <property type="entry name" value="Rev_trsase/Diguanyl_cyclase"/>
</dbReference>
<evidence type="ECO:0000259" key="4">
    <source>
        <dbReference type="PROSITE" id="PS50887"/>
    </source>
</evidence>
<dbReference type="Gene3D" id="3.40.50.2300">
    <property type="match status" value="2"/>
</dbReference>
<organism evidence="5 6">
    <name type="scientific">Paractinoplanes abujensis</name>
    <dbReference type="NCBI Taxonomy" id="882441"/>
    <lineage>
        <taxon>Bacteria</taxon>
        <taxon>Bacillati</taxon>
        <taxon>Actinomycetota</taxon>
        <taxon>Actinomycetes</taxon>
        <taxon>Micromonosporales</taxon>
        <taxon>Micromonosporaceae</taxon>
        <taxon>Paractinoplanes</taxon>
    </lineage>
</organism>
<dbReference type="InterPro" id="IPR000160">
    <property type="entry name" value="GGDEF_dom"/>
</dbReference>
<dbReference type="Gene3D" id="3.30.70.270">
    <property type="match status" value="1"/>
</dbReference>
<keyword evidence="3" id="KW-0804">Transcription</keyword>
<dbReference type="GO" id="GO:0003677">
    <property type="term" value="F:DNA binding"/>
    <property type="evidence" value="ECO:0007669"/>
    <property type="project" value="UniProtKB-KW"/>
</dbReference>
<dbReference type="CDD" id="cd01949">
    <property type="entry name" value="GGDEF"/>
    <property type="match status" value="1"/>
</dbReference>
<keyword evidence="6" id="KW-1185">Reference proteome</keyword>
<dbReference type="EMBL" id="JACHMF010000001">
    <property type="protein sequence ID" value="MBB4693059.1"/>
    <property type="molecule type" value="Genomic_DNA"/>
</dbReference>
<evidence type="ECO:0000256" key="1">
    <source>
        <dbReference type="ARBA" id="ARBA00023015"/>
    </source>
</evidence>
<dbReference type="InterPro" id="IPR052163">
    <property type="entry name" value="DGC-Regulatory_Protein"/>
</dbReference>
<evidence type="ECO:0000256" key="3">
    <source>
        <dbReference type="ARBA" id="ARBA00023163"/>
    </source>
</evidence>
<dbReference type="Proteomes" id="UP000542742">
    <property type="component" value="Unassembled WGS sequence"/>
</dbReference>
<gene>
    <name evidence="5" type="ORF">BKA14_003207</name>
</gene>
<dbReference type="Pfam" id="PF00990">
    <property type="entry name" value="GGDEF"/>
    <property type="match status" value="1"/>
</dbReference>
<dbReference type="PROSITE" id="PS50887">
    <property type="entry name" value="GGDEF"/>
    <property type="match status" value="1"/>
</dbReference>
<protein>
    <submittedName>
        <fullName evidence="5">Diguanylate cyclase (GGDEF)-like protein</fullName>
    </submittedName>
</protein>
<dbReference type="InterPro" id="IPR029787">
    <property type="entry name" value="Nucleotide_cyclase"/>
</dbReference>
<dbReference type="SMART" id="SM00267">
    <property type="entry name" value="GGDEF"/>
    <property type="match status" value="1"/>
</dbReference>
<name>A0A7W7CQU8_9ACTN</name>
<keyword evidence="1" id="KW-0805">Transcription regulation</keyword>
<sequence length="608" mass="64471">MTVLGVLSPFLGGWYFGGLLEGIAGAAAEAGAAVVAVQTLDAGADQVELTEPPHPAHPLAWEHTAGFVVIVNAASAKYLHELQATGRPVVVVSHDYPELDCPTVFPDNRVGVRAAVEHLIGHGHRRIAFAGFMGASDQQERHDTYRRTLIDHGIEPDPALLFEAADNQEAGGAGAAEAMLAAGLPSTAVVTGTDLNALGVLRVLTAAGCRLPDDQAVVGFDDLSDASFTEPRLTTVRQPLSEIGATAARVLLAAAGGTGGPAARHEVATELVVRESCGCPSPVDAASLRAGARSQYRERTRLQRSLSTQYDISLDLLRSHEEDPRRLDWLRRTSVRAGCLGLWTPGEPALEIAGHFDRFAPSAPPLPPVPAAGFPPADILEAARTEPGSLAFVVPVRVGDRDWGLLATVDRVDLQPATGREAINQWAALLTGALDYQAALHTLREQEEQLRASALHDHLTGLPNRSHFLQLLAASIERGARVAVLFVDLDGFKQINDTYGHAVGDLVLVEVADRLRAELGALGTAGRFGGDEFLVLLDALADGHTPEATARRLVSALGRPYRLDGRPLTVSASVGVARAHRTTDADTLVREADAAMYRAKSRRTGVEA</sequence>
<dbReference type="CDD" id="cd06267">
    <property type="entry name" value="PBP1_LacI_sugar_binding-like"/>
    <property type="match status" value="1"/>
</dbReference>